<dbReference type="Proteomes" id="UP001583177">
    <property type="component" value="Unassembled WGS sequence"/>
</dbReference>
<comment type="caution">
    <text evidence="1">The sequence shown here is derived from an EMBL/GenBank/DDBJ whole genome shotgun (WGS) entry which is preliminary data.</text>
</comment>
<keyword evidence="2" id="KW-1185">Reference proteome</keyword>
<organism evidence="1 2">
    <name type="scientific">Diaporthe australafricana</name>
    <dbReference type="NCBI Taxonomy" id="127596"/>
    <lineage>
        <taxon>Eukaryota</taxon>
        <taxon>Fungi</taxon>
        <taxon>Dikarya</taxon>
        <taxon>Ascomycota</taxon>
        <taxon>Pezizomycotina</taxon>
        <taxon>Sordariomycetes</taxon>
        <taxon>Sordariomycetidae</taxon>
        <taxon>Diaporthales</taxon>
        <taxon>Diaporthaceae</taxon>
        <taxon>Diaporthe</taxon>
    </lineage>
</organism>
<name>A0ABR3W7C7_9PEZI</name>
<sequence length="185" mass="20844">MSGNKARIYFCVYFQQGPTGTQGNPRVFHCGLWVEDKNSRGGGHYFHVQFHTPYPNRPDYPVGWVYDSSVTRGRQANWKESGSLIGRILLGKLPPGIGAAQVHQVCGGVALPNNHEDCWDWTGRAITAIQQQRWLAAHAWAGQRGFRNSAYQQACTWWTGDRGRLPRKAHSWDIYGTDSSHCVVM</sequence>
<accession>A0ABR3W7C7</accession>
<proteinExistence type="predicted"/>
<protein>
    <recommendedName>
        <fullName evidence="3">UBC core domain-containing protein</fullName>
    </recommendedName>
</protein>
<evidence type="ECO:0000313" key="1">
    <source>
        <dbReference type="EMBL" id="KAL1855217.1"/>
    </source>
</evidence>
<gene>
    <name evidence="1" type="ORF">Daus18300_011218</name>
</gene>
<evidence type="ECO:0008006" key="3">
    <source>
        <dbReference type="Google" id="ProtNLM"/>
    </source>
</evidence>
<reference evidence="1 2" key="1">
    <citation type="journal article" date="2024" name="IMA Fungus">
        <title>IMA Genome - F19 : A genome assembly and annotation guide to empower mycologists, including annotated draft genome sequences of Ceratocystis pirilliformis, Diaporthe australafricana, Fusarium ophioides, Paecilomyces lecythidis, and Sporothrix stenoceras.</title>
        <authorList>
            <person name="Aylward J."/>
            <person name="Wilson A.M."/>
            <person name="Visagie C.M."/>
            <person name="Spraker J."/>
            <person name="Barnes I."/>
            <person name="Buitendag C."/>
            <person name="Ceriani C."/>
            <person name="Del Mar Angel L."/>
            <person name="du Plessis D."/>
            <person name="Fuchs T."/>
            <person name="Gasser K."/>
            <person name="Kramer D."/>
            <person name="Li W."/>
            <person name="Munsamy K."/>
            <person name="Piso A."/>
            <person name="Price J.L."/>
            <person name="Sonnekus B."/>
            <person name="Thomas C."/>
            <person name="van der Nest A."/>
            <person name="van Dijk A."/>
            <person name="van Heerden A."/>
            <person name="van Vuuren N."/>
            <person name="Yilmaz N."/>
            <person name="Duong T.A."/>
            <person name="van der Merwe N.A."/>
            <person name="Wingfield M.J."/>
            <person name="Wingfield B.D."/>
        </authorList>
    </citation>
    <scope>NUCLEOTIDE SEQUENCE [LARGE SCALE GENOMIC DNA]</scope>
    <source>
        <strain evidence="1 2">CMW 18300</strain>
    </source>
</reference>
<evidence type="ECO:0000313" key="2">
    <source>
        <dbReference type="Proteomes" id="UP001583177"/>
    </source>
</evidence>
<dbReference type="EMBL" id="JAWRVE010000133">
    <property type="protein sequence ID" value="KAL1855217.1"/>
    <property type="molecule type" value="Genomic_DNA"/>
</dbReference>